<dbReference type="FunCoup" id="D8Q182">
    <property type="interactions" value="680"/>
</dbReference>
<evidence type="ECO:0000259" key="8">
    <source>
        <dbReference type="Pfam" id="PF01416"/>
    </source>
</evidence>
<feature type="compositionally biased region" description="Basic and acidic residues" evidence="7">
    <location>
        <begin position="71"/>
        <end position="125"/>
    </location>
</feature>
<dbReference type="KEGG" id="scm:SCHCO_01121785"/>
<protein>
    <recommendedName>
        <fullName evidence="8">Pseudouridine synthase I TruA alpha/beta domain-containing protein</fullName>
    </recommendedName>
</protein>
<evidence type="ECO:0000256" key="7">
    <source>
        <dbReference type="SAM" id="MobiDB-lite"/>
    </source>
</evidence>
<accession>D8Q182</accession>
<gene>
    <name evidence="9" type="ORF">SCHCODRAFT_82025</name>
</gene>
<dbReference type="CDD" id="cd02568">
    <property type="entry name" value="PseudoU_synth_PUS1_PUS2"/>
    <property type="match status" value="1"/>
</dbReference>
<dbReference type="InterPro" id="IPR020097">
    <property type="entry name" value="PsdUridine_synth_TruA_a/b_dom"/>
</dbReference>
<comment type="similarity">
    <text evidence="1">Belongs to the tRNA pseudouridine synthase TruA family.</text>
</comment>
<dbReference type="InterPro" id="IPR020103">
    <property type="entry name" value="PsdUridine_synth_cat_dom_sf"/>
</dbReference>
<sequence>MSTAIKRAADEEAPLAKRPKIEGEVSPGPASAEDAPKPAAGADTTPVAQTATPTTEEPVASSSGAQGPIKRAPDPNSKRSQRKADKRKDKGKDKDKDGRQPWTDRRRGTRAEDATEDGEPREKAPRLPKRMCAVLIGFCGSGYNGMQIQKPPAKTIENELFDAFVRVGAVSRDNSDDPVKVGLKRAARTDAGVHAAGNLVSLKLITAIPGVPDLVARVNEELPPQIRMWGFTRVTNSFEARQMCDSRKYTYFFPSYMLIPPKPGTGNHTNLQQFCEDAPVPALDHPFWQGHTEDDPETEMQRKRLWRLPSDKLEALRRTAEKFEGTHNFHNFTVGRTFQDRSCMRYMKKIEIADPVVYGDTEWIAVTLHGQSFMLHQIRKMMSALVLSVRNDTPASVMDELYGARTSFIPKMPSLGLLLEHPIFDSYNRKAKAESKGAPGDAEYRAPIDFDQYAEAIRAFKEEFIYMNMRAVEDRDGLFDAWIRHVDAYTGQELLYLNPKGTVPAVAALKPGATRENPFKEKRKFNMTSFDEPIKDEESDEEVEEPVAKSAKGAKLAELEG</sequence>
<dbReference type="InterPro" id="IPR020094">
    <property type="entry name" value="TruA/RsuA/RluB/E/F_N"/>
</dbReference>
<dbReference type="NCBIfam" id="TIGR00071">
    <property type="entry name" value="hisT_truA"/>
    <property type="match status" value="1"/>
</dbReference>
<evidence type="ECO:0000256" key="1">
    <source>
        <dbReference type="ARBA" id="ARBA00009375"/>
    </source>
</evidence>
<dbReference type="STRING" id="578458.D8Q182"/>
<reference evidence="9 10" key="1">
    <citation type="journal article" date="2010" name="Nat. Biotechnol.">
        <title>Genome sequence of the model mushroom Schizophyllum commune.</title>
        <authorList>
            <person name="Ohm R.A."/>
            <person name="de Jong J.F."/>
            <person name="Lugones L.G."/>
            <person name="Aerts A."/>
            <person name="Kothe E."/>
            <person name="Stajich J.E."/>
            <person name="de Vries R.P."/>
            <person name="Record E."/>
            <person name="Levasseur A."/>
            <person name="Baker S.E."/>
            <person name="Bartholomew K.A."/>
            <person name="Coutinho P.M."/>
            <person name="Erdmann S."/>
            <person name="Fowler T.J."/>
            <person name="Gathman A.C."/>
            <person name="Lombard V."/>
            <person name="Henrissat B."/>
            <person name="Knabe N."/>
            <person name="Kuees U."/>
            <person name="Lilly W.W."/>
            <person name="Lindquist E."/>
            <person name="Lucas S."/>
            <person name="Magnuson J.K."/>
            <person name="Piumi F."/>
            <person name="Raudaskoski M."/>
            <person name="Salamov A."/>
            <person name="Schmutz J."/>
            <person name="Schwarze F.W.M.R."/>
            <person name="vanKuyk P.A."/>
            <person name="Horton J.S."/>
            <person name="Grigoriev I.V."/>
            <person name="Woesten H.A.B."/>
        </authorList>
    </citation>
    <scope>NUCLEOTIDE SEQUENCE [LARGE SCALE GENOMIC DNA]</scope>
    <source>
        <strain evidence="10">H4-8 / FGSC 9210</strain>
    </source>
</reference>
<evidence type="ECO:0000256" key="2">
    <source>
        <dbReference type="ARBA" id="ARBA00022694"/>
    </source>
</evidence>
<feature type="region of interest" description="Disordered" evidence="7">
    <location>
        <begin position="1"/>
        <end position="126"/>
    </location>
</feature>
<feature type="domain" description="Pseudouridine synthase I TruA alpha/beta" evidence="8">
    <location>
        <begin position="320"/>
        <end position="425"/>
    </location>
</feature>
<keyword evidence="10" id="KW-1185">Reference proteome</keyword>
<name>D8Q182_SCHCM</name>
<dbReference type="GO" id="GO:0009982">
    <property type="term" value="F:pseudouridine synthase activity"/>
    <property type="evidence" value="ECO:0007669"/>
    <property type="project" value="EnsemblFungi"/>
</dbReference>
<proteinExistence type="inferred from homology"/>
<evidence type="ECO:0000313" key="9">
    <source>
        <dbReference type="EMBL" id="EFI97891.1"/>
    </source>
</evidence>
<feature type="binding site" evidence="6">
    <location>
        <position position="249"/>
    </location>
    <ligand>
        <name>substrate</name>
    </ligand>
</feature>
<dbReference type="GO" id="GO:0005634">
    <property type="term" value="C:nucleus"/>
    <property type="evidence" value="ECO:0007669"/>
    <property type="project" value="EnsemblFungi"/>
</dbReference>
<dbReference type="InterPro" id="IPR020095">
    <property type="entry name" value="PsdUridine_synth_TruA_C"/>
</dbReference>
<feature type="compositionally biased region" description="Low complexity" evidence="7">
    <location>
        <begin position="44"/>
        <end position="60"/>
    </location>
</feature>
<dbReference type="GeneID" id="9590841"/>
<dbReference type="OMA" id="NKAFDCR"/>
<dbReference type="AlphaFoldDB" id="D8Q182"/>
<dbReference type="GO" id="GO:1990481">
    <property type="term" value="P:mRNA pseudouridine synthesis"/>
    <property type="evidence" value="ECO:0007669"/>
    <property type="project" value="EnsemblFungi"/>
</dbReference>
<comment type="catalytic activity">
    <reaction evidence="4">
        <text>a uridine in tRNA = a pseudouridine in tRNA</text>
        <dbReference type="Rhea" id="RHEA:54572"/>
        <dbReference type="Rhea" id="RHEA-COMP:13339"/>
        <dbReference type="Rhea" id="RHEA-COMP:13934"/>
        <dbReference type="ChEBI" id="CHEBI:65314"/>
        <dbReference type="ChEBI" id="CHEBI:65315"/>
    </reaction>
</comment>
<feature type="active site" description="Nucleophile" evidence="5">
    <location>
        <position position="190"/>
    </location>
</feature>
<dbReference type="Gene3D" id="3.30.70.580">
    <property type="entry name" value="Pseudouridine synthase I, catalytic domain, N-terminal subdomain"/>
    <property type="match status" value="1"/>
</dbReference>
<feature type="compositionally biased region" description="Acidic residues" evidence="7">
    <location>
        <begin position="534"/>
        <end position="545"/>
    </location>
</feature>
<feature type="region of interest" description="Disordered" evidence="7">
    <location>
        <begin position="520"/>
        <end position="561"/>
    </location>
</feature>
<evidence type="ECO:0000256" key="6">
    <source>
        <dbReference type="PIRSR" id="PIRSR641708-2"/>
    </source>
</evidence>
<evidence type="ECO:0000256" key="3">
    <source>
        <dbReference type="ARBA" id="ARBA00023235"/>
    </source>
</evidence>
<dbReference type="HOGENOM" id="CLU_021971_0_2_1"/>
<dbReference type="EMBL" id="GL377305">
    <property type="protein sequence ID" value="EFI97891.1"/>
    <property type="molecule type" value="Genomic_DNA"/>
</dbReference>
<dbReference type="SUPFAM" id="SSF55120">
    <property type="entry name" value="Pseudouridine synthase"/>
    <property type="match status" value="1"/>
</dbReference>
<dbReference type="PANTHER" id="PTHR11142">
    <property type="entry name" value="PSEUDOURIDYLATE SYNTHASE"/>
    <property type="match status" value="1"/>
</dbReference>
<dbReference type="VEuPathDB" id="FungiDB:SCHCODRAFT_01121785"/>
<organism evidence="10">
    <name type="scientific">Schizophyllum commune (strain H4-8 / FGSC 9210)</name>
    <name type="common">Split gill fungus</name>
    <dbReference type="NCBI Taxonomy" id="578458"/>
    <lineage>
        <taxon>Eukaryota</taxon>
        <taxon>Fungi</taxon>
        <taxon>Dikarya</taxon>
        <taxon>Basidiomycota</taxon>
        <taxon>Agaricomycotina</taxon>
        <taxon>Agaricomycetes</taxon>
        <taxon>Agaricomycetidae</taxon>
        <taxon>Agaricales</taxon>
        <taxon>Schizophyllaceae</taxon>
        <taxon>Schizophyllum</taxon>
    </lineage>
</organism>
<dbReference type="FunFam" id="3.30.70.580:FF:000002">
    <property type="entry name" value="tRNA pseudouridine synthase"/>
    <property type="match status" value="1"/>
</dbReference>
<dbReference type="eggNOG" id="KOG2553">
    <property type="taxonomic scope" value="Eukaryota"/>
</dbReference>
<dbReference type="Pfam" id="PF01416">
    <property type="entry name" value="PseudoU_synth_1"/>
    <property type="match status" value="1"/>
</dbReference>
<dbReference type="GO" id="GO:0003723">
    <property type="term" value="F:RNA binding"/>
    <property type="evidence" value="ECO:0007669"/>
    <property type="project" value="InterPro"/>
</dbReference>
<dbReference type="InParanoid" id="D8Q182"/>
<dbReference type="Gene3D" id="3.30.70.660">
    <property type="entry name" value="Pseudouridine synthase I, catalytic domain, C-terminal subdomain"/>
    <property type="match status" value="1"/>
</dbReference>
<evidence type="ECO:0000256" key="4">
    <source>
        <dbReference type="ARBA" id="ARBA00036943"/>
    </source>
</evidence>
<evidence type="ECO:0000256" key="5">
    <source>
        <dbReference type="PIRSR" id="PIRSR641708-1"/>
    </source>
</evidence>
<dbReference type="InterPro" id="IPR001406">
    <property type="entry name" value="PsdUridine_synth_TruA"/>
</dbReference>
<dbReference type="OrthoDB" id="10256309at2759"/>
<dbReference type="InterPro" id="IPR041708">
    <property type="entry name" value="PUS1/PUS2-like"/>
</dbReference>
<keyword evidence="3" id="KW-0413">Isomerase</keyword>
<dbReference type="Proteomes" id="UP000007431">
    <property type="component" value="Unassembled WGS sequence"/>
</dbReference>
<dbReference type="GO" id="GO:0031120">
    <property type="term" value="P:snRNA pseudouridine synthesis"/>
    <property type="evidence" value="ECO:0007669"/>
    <property type="project" value="EnsemblFungi"/>
</dbReference>
<evidence type="ECO:0000313" key="10">
    <source>
        <dbReference type="Proteomes" id="UP000007431"/>
    </source>
</evidence>
<dbReference type="GO" id="GO:0031119">
    <property type="term" value="P:tRNA pseudouridine synthesis"/>
    <property type="evidence" value="ECO:0007669"/>
    <property type="project" value="EnsemblFungi"/>
</dbReference>
<dbReference type="PANTHER" id="PTHR11142:SF4">
    <property type="entry name" value="PSEUDOURIDYLATE SYNTHASE 1 HOMOLOG"/>
    <property type="match status" value="1"/>
</dbReference>
<keyword evidence="2" id="KW-0819">tRNA processing</keyword>